<keyword evidence="5" id="KW-0411">Iron-sulfur</keyword>
<keyword evidence="9" id="KW-1185">Reference proteome</keyword>
<name>A0AAX3BF12_9SPIR</name>
<dbReference type="EMBL" id="CP073355">
    <property type="protein sequence ID" value="URA10947.1"/>
    <property type="molecule type" value="Genomic_DNA"/>
</dbReference>
<dbReference type="KEGG" id="taqu:KDW03_03850"/>
<protein>
    <submittedName>
        <fullName evidence="8">Fumarate hydratase</fullName>
    </submittedName>
</protein>
<dbReference type="RefSeq" id="WP_271436077.1">
    <property type="nucleotide sequence ID" value="NZ_CP073355.1"/>
</dbReference>
<reference evidence="8" key="1">
    <citation type="submission" date="2021-04" db="EMBL/GenBank/DDBJ databases">
        <authorList>
            <person name="Postec A."/>
        </authorList>
    </citation>
    <scope>NUCLEOTIDE SEQUENCE</scope>
    <source>
        <strain evidence="8">F1F22</strain>
    </source>
</reference>
<dbReference type="PANTHER" id="PTHR30389">
    <property type="entry name" value="FUMARATE HYDRATASE-RELATED"/>
    <property type="match status" value="1"/>
</dbReference>
<dbReference type="GO" id="GO:0051539">
    <property type="term" value="F:4 iron, 4 sulfur cluster binding"/>
    <property type="evidence" value="ECO:0007669"/>
    <property type="project" value="UniProtKB-KW"/>
</dbReference>
<dbReference type="GO" id="GO:0016829">
    <property type="term" value="F:lyase activity"/>
    <property type="evidence" value="ECO:0007669"/>
    <property type="project" value="UniProtKB-KW"/>
</dbReference>
<dbReference type="Proteomes" id="UP001056539">
    <property type="component" value="Chromosome"/>
</dbReference>
<organism evidence="8 9">
    <name type="scientific">Thermospira aquatica</name>
    <dbReference type="NCBI Taxonomy" id="2828656"/>
    <lineage>
        <taxon>Bacteria</taxon>
        <taxon>Pseudomonadati</taxon>
        <taxon>Spirochaetota</taxon>
        <taxon>Spirochaetia</taxon>
        <taxon>Brevinematales</taxon>
        <taxon>Thermospiraceae</taxon>
        <taxon>Thermospira</taxon>
    </lineage>
</organism>
<evidence type="ECO:0000313" key="8">
    <source>
        <dbReference type="EMBL" id="URA10947.1"/>
    </source>
</evidence>
<accession>A0AAX3BF12</accession>
<dbReference type="InterPro" id="IPR004646">
    <property type="entry name" value="Fe-S_hydro-lyase_TtdA-typ_cat"/>
</dbReference>
<keyword evidence="6" id="KW-0456">Lyase</keyword>
<evidence type="ECO:0000256" key="2">
    <source>
        <dbReference type="ARBA" id="ARBA00022485"/>
    </source>
</evidence>
<evidence type="ECO:0000256" key="5">
    <source>
        <dbReference type="ARBA" id="ARBA00023014"/>
    </source>
</evidence>
<dbReference type="Pfam" id="PF05681">
    <property type="entry name" value="Fumerase"/>
    <property type="match status" value="1"/>
</dbReference>
<evidence type="ECO:0000313" key="9">
    <source>
        <dbReference type="Proteomes" id="UP001056539"/>
    </source>
</evidence>
<dbReference type="NCBIfam" id="TIGR00722">
    <property type="entry name" value="ttdA_fumA_fumB"/>
    <property type="match status" value="1"/>
</dbReference>
<evidence type="ECO:0000256" key="1">
    <source>
        <dbReference type="ARBA" id="ARBA00008876"/>
    </source>
</evidence>
<comment type="similarity">
    <text evidence="1">Belongs to the class-I fumarase family.</text>
</comment>
<keyword evidence="3" id="KW-0479">Metal-binding</keyword>
<evidence type="ECO:0000259" key="7">
    <source>
        <dbReference type="Pfam" id="PF05681"/>
    </source>
</evidence>
<evidence type="ECO:0000256" key="3">
    <source>
        <dbReference type="ARBA" id="ARBA00022723"/>
    </source>
</evidence>
<keyword evidence="4" id="KW-0408">Iron</keyword>
<evidence type="ECO:0000256" key="4">
    <source>
        <dbReference type="ARBA" id="ARBA00023004"/>
    </source>
</evidence>
<dbReference type="AlphaFoldDB" id="A0AAX3BF12"/>
<feature type="domain" description="Fe-S hydro-lyase tartrate dehydratase alpha-type catalytic" evidence="7">
    <location>
        <begin position="12"/>
        <end position="273"/>
    </location>
</feature>
<reference evidence="8" key="2">
    <citation type="submission" date="2022-06" db="EMBL/GenBank/DDBJ databases">
        <title>Thermospira aquatica gen. nov., sp. nov.</title>
        <authorList>
            <person name="Ben Ali Gam Z."/>
            <person name="Labat M."/>
        </authorList>
    </citation>
    <scope>NUCLEOTIDE SEQUENCE</scope>
    <source>
        <strain evidence="8">F1F22</strain>
    </source>
</reference>
<gene>
    <name evidence="8" type="ORF">KDW03_03850</name>
</gene>
<proteinExistence type="inferred from homology"/>
<dbReference type="GO" id="GO:0046872">
    <property type="term" value="F:metal ion binding"/>
    <property type="evidence" value="ECO:0007669"/>
    <property type="project" value="UniProtKB-KW"/>
</dbReference>
<keyword evidence="2" id="KW-0004">4Fe-4S</keyword>
<dbReference type="PANTHER" id="PTHR30389:SF17">
    <property type="entry name" value="L(+)-TARTRATE DEHYDRATASE SUBUNIT ALPHA-RELATED"/>
    <property type="match status" value="1"/>
</dbReference>
<dbReference type="InterPro" id="IPR051208">
    <property type="entry name" value="Class-I_Fumarase/Tartrate_DH"/>
</dbReference>
<evidence type="ECO:0000256" key="6">
    <source>
        <dbReference type="ARBA" id="ARBA00023239"/>
    </source>
</evidence>
<sequence>MKKIKKKDFVRRMEEALHTAHFSLRPDVLKYFQEWKKRLPSSAEEIFGLYEENARFAKTEERVLCQDTGYIQVYLYIGRVCFDFPLQKTIEDVVRDFYRKNHLRMSLAHPLTRENTGDNTPVFINTEWTEKEGFECVILVKGGGSENVTRNRFFLPTENVQAIEDWVVEEMKTIGSKGCPPYLLGLCIGGTMEKAIAYSKQLLLKPLGASGDPMAQEIAHRLKERINALGIGLQGLGLGETVMDVFVKLVPCHIATLPVAFSLGCHAVRQAHFSL</sequence>